<feature type="non-terminal residue" evidence="3">
    <location>
        <position position="1"/>
    </location>
</feature>
<gene>
    <name evidence="3" type="ORF">F5878DRAFT_496715</name>
</gene>
<keyword evidence="2" id="KW-0472">Membrane</keyword>
<dbReference type="Proteomes" id="UP001163846">
    <property type="component" value="Unassembled WGS sequence"/>
</dbReference>
<keyword evidence="2" id="KW-1133">Transmembrane helix</keyword>
<dbReference type="EMBL" id="MU806065">
    <property type="protein sequence ID" value="KAJ3840770.1"/>
    <property type="molecule type" value="Genomic_DNA"/>
</dbReference>
<keyword evidence="4" id="KW-1185">Reference proteome</keyword>
<organism evidence="3 4">
    <name type="scientific">Lentinula raphanica</name>
    <dbReference type="NCBI Taxonomy" id="153919"/>
    <lineage>
        <taxon>Eukaryota</taxon>
        <taxon>Fungi</taxon>
        <taxon>Dikarya</taxon>
        <taxon>Basidiomycota</taxon>
        <taxon>Agaricomycotina</taxon>
        <taxon>Agaricomycetes</taxon>
        <taxon>Agaricomycetidae</taxon>
        <taxon>Agaricales</taxon>
        <taxon>Marasmiineae</taxon>
        <taxon>Omphalotaceae</taxon>
        <taxon>Lentinula</taxon>
    </lineage>
</organism>
<dbReference type="AlphaFoldDB" id="A0AA38PD81"/>
<accession>A0AA38PD81</accession>
<comment type="caution">
    <text evidence="3">The sequence shown here is derived from an EMBL/GenBank/DDBJ whole genome shotgun (WGS) entry which is preliminary data.</text>
</comment>
<sequence length="183" mass="20887">ASTHLTFLGGLTAVILPITLVPYLFARRRLVSLQRQLNELESTTKNLQRELQATSVAVTRAQMTADVERRKTRASAHELREEIIDGQREIGTLMTKMRWIEERESQKDEERRAVKSELQYLLEDAKVTRIQGDAIRSMGLSLADIAAFMHEVELWMPQVEGANLTSNDKSRVEQLRLAALMLQ</sequence>
<feature type="non-terminal residue" evidence="3">
    <location>
        <position position="183"/>
    </location>
</feature>
<evidence type="ECO:0000256" key="2">
    <source>
        <dbReference type="SAM" id="Phobius"/>
    </source>
</evidence>
<evidence type="ECO:0000256" key="1">
    <source>
        <dbReference type="SAM" id="Coils"/>
    </source>
</evidence>
<reference evidence="3" key="1">
    <citation type="submission" date="2022-08" db="EMBL/GenBank/DDBJ databases">
        <authorList>
            <consortium name="DOE Joint Genome Institute"/>
            <person name="Min B."/>
            <person name="Riley R."/>
            <person name="Sierra-Patev S."/>
            <person name="Naranjo-Ortiz M."/>
            <person name="Looney B."/>
            <person name="Konkel Z."/>
            <person name="Slot J.C."/>
            <person name="Sakamoto Y."/>
            <person name="Steenwyk J.L."/>
            <person name="Rokas A."/>
            <person name="Carro J."/>
            <person name="Camarero S."/>
            <person name="Ferreira P."/>
            <person name="Molpeceres G."/>
            <person name="Ruiz-Duenas F.J."/>
            <person name="Serrano A."/>
            <person name="Henrissat B."/>
            <person name="Drula E."/>
            <person name="Hughes K.W."/>
            <person name="Mata J.L."/>
            <person name="Ishikawa N.K."/>
            <person name="Vargas-Isla R."/>
            <person name="Ushijima S."/>
            <person name="Smith C.A."/>
            <person name="Ahrendt S."/>
            <person name="Andreopoulos W."/>
            <person name="He G."/>
            <person name="Labutti K."/>
            <person name="Lipzen A."/>
            <person name="Ng V."/>
            <person name="Sandor L."/>
            <person name="Barry K."/>
            <person name="Martinez A.T."/>
            <person name="Xiao Y."/>
            <person name="Gibbons J.G."/>
            <person name="Terashima K."/>
            <person name="Hibbett D.S."/>
            <person name="Grigoriev I.V."/>
        </authorList>
    </citation>
    <scope>NUCLEOTIDE SEQUENCE</scope>
    <source>
        <strain evidence="3">TFB9207</strain>
    </source>
</reference>
<keyword evidence="1" id="KW-0175">Coiled coil</keyword>
<proteinExistence type="predicted"/>
<evidence type="ECO:0000313" key="3">
    <source>
        <dbReference type="EMBL" id="KAJ3840770.1"/>
    </source>
</evidence>
<protein>
    <submittedName>
        <fullName evidence="3">Uncharacterized protein</fullName>
    </submittedName>
</protein>
<keyword evidence="2" id="KW-0812">Transmembrane</keyword>
<feature type="coiled-coil region" evidence="1">
    <location>
        <begin position="23"/>
        <end position="57"/>
    </location>
</feature>
<name>A0AA38PD81_9AGAR</name>
<feature type="transmembrane region" description="Helical" evidence="2">
    <location>
        <begin position="6"/>
        <end position="26"/>
    </location>
</feature>
<evidence type="ECO:0000313" key="4">
    <source>
        <dbReference type="Proteomes" id="UP001163846"/>
    </source>
</evidence>